<dbReference type="AlphaFoldDB" id="A0A328BHK6"/>
<name>A0A328BHK6_9BACT</name>
<dbReference type="Proteomes" id="UP000248553">
    <property type="component" value="Unassembled WGS sequence"/>
</dbReference>
<dbReference type="RefSeq" id="WP_111479497.1">
    <property type="nucleotide sequence ID" value="NZ_QHKM01000006.1"/>
</dbReference>
<dbReference type="OrthoDB" id="978691at2"/>
<evidence type="ECO:0000313" key="1">
    <source>
        <dbReference type="EMBL" id="RAK64558.1"/>
    </source>
</evidence>
<reference evidence="2" key="1">
    <citation type="submission" date="2018-05" db="EMBL/GenBank/DDBJ databases">
        <authorList>
            <person name="Nie L."/>
        </authorList>
    </citation>
    <scope>NUCLEOTIDE SEQUENCE [LARGE SCALE GENOMIC DNA]</scope>
    <source>
        <strain evidence="2">NL</strain>
    </source>
</reference>
<proteinExistence type="predicted"/>
<sequence length="164" mass="18092">MFVAFHELPATARVWIYQASRPLTDAELTAVQPALQQFSEAWTSHGRTLRASAEFRYRQFLVIGLDEAVADASGCSIDASVRFVRELEAALGLTLLAKEELAFLAPDGQVQLVPRRELKQAVLAGRLQPDSPYFDNTIAQRAALETAWPAPAATTWLARYFAGN</sequence>
<dbReference type="EMBL" id="QHKM01000006">
    <property type="protein sequence ID" value="RAK64558.1"/>
    <property type="molecule type" value="Genomic_DNA"/>
</dbReference>
<accession>A0A328BHK6</accession>
<protein>
    <recommendedName>
        <fullName evidence="3">ABC transporter ATPase</fullName>
    </recommendedName>
</protein>
<gene>
    <name evidence="1" type="ORF">DLM85_17845</name>
</gene>
<organism evidence="1 2">
    <name type="scientific">Hymenobacter edaphi</name>
    <dbReference type="NCBI Taxonomy" id="2211146"/>
    <lineage>
        <taxon>Bacteria</taxon>
        <taxon>Pseudomonadati</taxon>
        <taxon>Bacteroidota</taxon>
        <taxon>Cytophagia</taxon>
        <taxon>Cytophagales</taxon>
        <taxon>Hymenobacteraceae</taxon>
        <taxon>Hymenobacter</taxon>
    </lineage>
</organism>
<evidence type="ECO:0000313" key="2">
    <source>
        <dbReference type="Proteomes" id="UP000248553"/>
    </source>
</evidence>
<keyword evidence="2" id="KW-1185">Reference proteome</keyword>
<evidence type="ECO:0008006" key="3">
    <source>
        <dbReference type="Google" id="ProtNLM"/>
    </source>
</evidence>
<comment type="caution">
    <text evidence="1">The sequence shown here is derived from an EMBL/GenBank/DDBJ whole genome shotgun (WGS) entry which is preliminary data.</text>
</comment>